<protein>
    <submittedName>
        <fullName evidence="2">Uncharacterized protein</fullName>
    </submittedName>
</protein>
<keyword evidence="3" id="KW-1185">Reference proteome</keyword>
<keyword evidence="1" id="KW-0472">Membrane</keyword>
<accession>A0A7D4ACG3</accession>
<evidence type="ECO:0000313" key="3">
    <source>
        <dbReference type="Proteomes" id="UP000501240"/>
    </source>
</evidence>
<evidence type="ECO:0000256" key="1">
    <source>
        <dbReference type="SAM" id="Phobius"/>
    </source>
</evidence>
<proteinExistence type="predicted"/>
<reference evidence="2 3" key="1">
    <citation type="submission" date="2020-05" db="EMBL/GenBank/DDBJ databases">
        <title>Actinomadura verrucosospora NRRL-B18236 (PFL_A860) Genome sequencing and assembly.</title>
        <authorList>
            <person name="Samborskyy M."/>
        </authorList>
    </citation>
    <scope>NUCLEOTIDE SEQUENCE [LARGE SCALE GENOMIC DNA]</scope>
    <source>
        <strain evidence="2 3">NRRL:B18236</strain>
    </source>
</reference>
<keyword evidence="1" id="KW-0812">Transmembrane</keyword>
<dbReference type="AlphaFoldDB" id="A0A7D4ACG3"/>
<evidence type="ECO:0000313" key="2">
    <source>
        <dbReference type="EMBL" id="QKG27167.1"/>
    </source>
</evidence>
<dbReference type="Pfam" id="PF10990">
    <property type="entry name" value="DUF2809"/>
    <property type="match status" value="1"/>
</dbReference>
<keyword evidence="1" id="KW-1133">Transmembrane helix</keyword>
<feature type="transmembrane region" description="Helical" evidence="1">
    <location>
        <begin position="80"/>
        <end position="100"/>
    </location>
</feature>
<sequence length="162" mass="17805">MRHTFHCTVTYYCAMSLAVRWIRLLMVVSAAGFAGAAYAIRAAMDGPIEQYSGAALSAAIVYTIVIWIRPRISPLSAGSATIAYCWFIEFAQLTPIPAALSQRSWFARQLLGAQFDLVDVAWYPVGAIPLIAAHWYLRARTRSRTDAAPAPLNDLEQSRPAA</sequence>
<feature type="transmembrane region" description="Helical" evidence="1">
    <location>
        <begin position="50"/>
        <end position="68"/>
    </location>
</feature>
<name>A0A7D4ACG3_ACTVE</name>
<dbReference type="InterPro" id="IPR021257">
    <property type="entry name" value="DUF2809"/>
</dbReference>
<organism evidence="2 3">
    <name type="scientific">Actinomadura verrucosospora</name>
    <dbReference type="NCBI Taxonomy" id="46165"/>
    <lineage>
        <taxon>Bacteria</taxon>
        <taxon>Bacillati</taxon>
        <taxon>Actinomycetota</taxon>
        <taxon>Actinomycetes</taxon>
        <taxon>Streptosporangiales</taxon>
        <taxon>Thermomonosporaceae</taxon>
        <taxon>Actinomadura</taxon>
    </lineage>
</organism>
<gene>
    <name evidence="2" type="ORF">ACTIVE_8820</name>
</gene>
<dbReference type="Proteomes" id="UP000501240">
    <property type="component" value="Chromosome"/>
</dbReference>
<feature type="transmembrane region" description="Helical" evidence="1">
    <location>
        <begin position="21"/>
        <end position="44"/>
    </location>
</feature>
<dbReference type="EMBL" id="CP053892">
    <property type="protein sequence ID" value="QKG27167.1"/>
    <property type="molecule type" value="Genomic_DNA"/>
</dbReference>
<feature type="transmembrane region" description="Helical" evidence="1">
    <location>
        <begin position="120"/>
        <end position="137"/>
    </location>
</feature>